<dbReference type="Proteomes" id="UP001224775">
    <property type="component" value="Unassembled WGS sequence"/>
</dbReference>
<gene>
    <name evidence="3" type="ORF">QTG54_009961</name>
</gene>
<keyword evidence="2" id="KW-0732">Signal</keyword>
<dbReference type="AlphaFoldDB" id="A0AAD8Y4I5"/>
<keyword evidence="1" id="KW-0812">Transmembrane</keyword>
<accession>A0AAD8Y4I5</accession>
<feature type="transmembrane region" description="Helical" evidence="1">
    <location>
        <begin position="369"/>
        <end position="391"/>
    </location>
</feature>
<evidence type="ECO:0000256" key="1">
    <source>
        <dbReference type="SAM" id="Phobius"/>
    </source>
</evidence>
<protein>
    <submittedName>
        <fullName evidence="3">Uncharacterized protein</fullName>
    </submittedName>
</protein>
<keyword evidence="1" id="KW-0472">Membrane</keyword>
<feature type="signal peptide" evidence="2">
    <location>
        <begin position="1"/>
        <end position="18"/>
    </location>
</feature>
<reference evidence="3" key="1">
    <citation type="submission" date="2023-06" db="EMBL/GenBank/DDBJ databases">
        <title>Survivors Of The Sea: Transcriptome response of Skeletonema marinoi to long-term dormancy.</title>
        <authorList>
            <person name="Pinder M.I.M."/>
            <person name="Kourtchenko O."/>
            <person name="Robertson E.K."/>
            <person name="Larsson T."/>
            <person name="Maumus F."/>
            <person name="Osuna-Cruz C.M."/>
            <person name="Vancaester E."/>
            <person name="Stenow R."/>
            <person name="Vandepoele K."/>
            <person name="Ploug H."/>
            <person name="Bruchert V."/>
            <person name="Godhe A."/>
            <person name="Topel M."/>
        </authorList>
    </citation>
    <scope>NUCLEOTIDE SEQUENCE</scope>
    <source>
        <strain evidence="3">R05AC</strain>
    </source>
</reference>
<dbReference type="EMBL" id="JATAAI010000018">
    <property type="protein sequence ID" value="KAK1739418.1"/>
    <property type="molecule type" value="Genomic_DNA"/>
</dbReference>
<name>A0AAD8Y4I5_9STRA</name>
<organism evidence="3 4">
    <name type="scientific">Skeletonema marinoi</name>
    <dbReference type="NCBI Taxonomy" id="267567"/>
    <lineage>
        <taxon>Eukaryota</taxon>
        <taxon>Sar</taxon>
        <taxon>Stramenopiles</taxon>
        <taxon>Ochrophyta</taxon>
        <taxon>Bacillariophyta</taxon>
        <taxon>Coscinodiscophyceae</taxon>
        <taxon>Thalassiosirophycidae</taxon>
        <taxon>Thalassiosirales</taxon>
        <taxon>Skeletonemataceae</taxon>
        <taxon>Skeletonema</taxon>
        <taxon>Skeletonema marinoi-dohrnii complex</taxon>
    </lineage>
</organism>
<keyword evidence="4" id="KW-1185">Reference proteome</keyword>
<evidence type="ECO:0000313" key="3">
    <source>
        <dbReference type="EMBL" id="KAK1739418.1"/>
    </source>
</evidence>
<proteinExistence type="predicted"/>
<evidence type="ECO:0000313" key="4">
    <source>
        <dbReference type="Proteomes" id="UP001224775"/>
    </source>
</evidence>
<feature type="chain" id="PRO_5042205532" evidence="2">
    <location>
        <begin position="19"/>
        <end position="405"/>
    </location>
</feature>
<sequence>MKLSIAALSLITIATTTATLDSNSASGRNLLSKARRLDGGNNGDDGEYDTTWMQNYSLKFQGCRTALSYNDDADGDDDVKVATTKLAHFRLCASDSCTSWNGGGCNSGYGDYVVDLEEFAEAFVQGQRQKEEYECQMFMFNNCDCNENDDKDDGFNREYCEYDCYAKNSKMASKCIDRNPYEEEQEGQEEQRRFEAERYVGCQELEIENNGDDGNAQVDYDEDGNAITYYVGSTCSDKGDAVYLAVYTDDTCTIQADTSVYKKLTGTALPYSASSKNSLITTDCVSCVEQEDPNRKAEAEANGEYYYEELKISDACTEMYEAAGKCETNLAATSKYTEAITDACSYIAGIKISRSNGVLDKSMAKGSKVATAFIVIFGVAFVGLAGFVYTLHKKIMDAKKAPLLD</sequence>
<evidence type="ECO:0000256" key="2">
    <source>
        <dbReference type="SAM" id="SignalP"/>
    </source>
</evidence>
<comment type="caution">
    <text evidence="3">The sequence shown here is derived from an EMBL/GenBank/DDBJ whole genome shotgun (WGS) entry which is preliminary data.</text>
</comment>
<keyword evidence="1" id="KW-1133">Transmembrane helix</keyword>